<evidence type="ECO:0000256" key="17">
    <source>
        <dbReference type="SAM" id="MobiDB-lite"/>
    </source>
</evidence>
<evidence type="ECO:0000256" key="11">
    <source>
        <dbReference type="ARBA" id="ARBA00022989"/>
    </source>
</evidence>
<keyword evidence="13 16" id="KW-0717">Septation</keyword>
<dbReference type="eggNOG" id="COG0768">
    <property type="taxonomic scope" value="Bacteria"/>
</dbReference>
<dbReference type="STRING" id="1424334.W822_21250"/>
<dbReference type="InterPro" id="IPR001460">
    <property type="entry name" value="PCN-bd_Tpept"/>
</dbReference>
<dbReference type="InterPro" id="IPR037532">
    <property type="entry name" value="FtsI_transpept"/>
</dbReference>
<keyword evidence="8 16" id="KW-0378">Hydrolase</keyword>
<dbReference type="HAMAP" id="MF_02080">
    <property type="entry name" value="FtsI_transpept"/>
    <property type="match status" value="1"/>
</dbReference>
<feature type="transmembrane region" description="Helical" evidence="16">
    <location>
        <begin position="48"/>
        <end position="67"/>
    </location>
</feature>
<dbReference type="PATRIC" id="fig|1424334.3.peg.4263"/>
<keyword evidence="9 16" id="KW-0133">Cell shape</keyword>
<evidence type="ECO:0000256" key="5">
    <source>
        <dbReference type="ARBA" id="ARBA00022645"/>
    </source>
</evidence>
<keyword evidence="15 16" id="KW-0961">Cell wall biogenesis/degradation</keyword>
<name>V8QPG2_9BURK</name>
<evidence type="ECO:0000256" key="12">
    <source>
        <dbReference type="ARBA" id="ARBA00023136"/>
    </source>
</evidence>
<dbReference type="HOGENOM" id="CLU_009289_6_2_4"/>
<comment type="function">
    <text evidence="16">Catalyzes cross-linking of the peptidoglycan cell wall at the division septum.</text>
</comment>
<evidence type="ECO:0000256" key="15">
    <source>
        <dbReference type="ARBA" id="ARBA00023316"/>
    </source>
</evidence>
<evidence type="ECO:0000256" key="1">
    <source>
        <dbReference type="ARBA" id="ARBA00004370"/>
    </source>
</evidence>
<keyword evidence="4 16" id="KW-0132">Cell division</keyword>
<evidence type="ECO:0000256" key="10">
    <source>
        <dbReference type="ARBA" id="ARBA00022984"/>
    </source>
</evidence>
<dbReference type="UniPathway" id="UPA00219"/>
<evidence type="ECO:0000256" key="14">
    <source>
        <dbReference type="ARBA" id="ARBA00023306"/>
    </source>
</evidence>
<keyword evidence="21" id="KW-1185">Reference proteome</keyword>
<dbReference type="GO" id="GO:0008955">
    <property type="term" value="F:peptidoglycan glycosyltransferase activity"/>
    <property type="evidence" value="ECO:0007669"/>
    <property type="project" value="InterPro"/>
</dbReference>
<dbReference type="Pfam" id="PF00905">
    <property type="entry name" value="Transpeptidase"/>
    <property type="match status" value="1"/>
</dbReference>
<dbReference type="GO" id="GO:0009002">
    <property type="term" value="F:serine-type D-Ala-D-Ala carboxypeptidase activity"/>
    <property type="evidence" value="ECO:0007669"/>
    <property type="project" value="UniProtKB-UniRule"/>
</dbReference>
<dbReference type="InterPro" id="IPR036138">
    <property type="entry name" value="PBP_dimer_sf"/>
</dbReference>
<dbReference type="SUPFAM" id="SSF56601">
    <property type="entry name" value="beta-lactamase/transpeptidase-like"/>
    <property type="match status" value="1"/>
</dbReference>
<dbReference type="EMBL" id="AYXT01000013">
    <property type="protein sequence ID" value="ETF00889.1"/>
    <property type="molecule type" value="Genomic_DNA"/>
</dbReference>
<keyword evidence="5 16" id="KW-0121">Carboxypeptidase</keyword>
<evidence type="ECO:0000256" key="4">
    <source>
        <dbReference type="ARBA" id="ARBA00022618"/>
    </source>
</evidence>
<dbReference type="GO" id="GO:0071555">
    <property type="term" value="P:cell wall organization"/>
    <property type="evidence" value="ECO:0007669"/>
    <property type="project" value="UniProtKB-KW"/>
</dbReference>
<dbReference type="GO" id="GO:0000917">
    <property type="term" value="P:division septum assembly"/>
    <property type="evidence" value="ECO:0007669"/>
    <property type="project" value="UniProtKB-KW"/>
</dbReference>
<comment type="caution">
    <text evidence="20">The sequence shown here is derived from an EMBL/GenBank/DDBJ whole genome shotgun (WGS) entry which is preliminary data.</text>
</comment>
<evidence type="ECO:0000256" key="13">
    <source>
        <dbReference type="ARBA" id="ARBA00023210"/>
    </source>
</evidence>
<dbReference type="PANTHER" id="PTHR30627">
    <property type="entry name" value="PEPTIDOGLYCAN D,D-TRANSPEPTIDASE"/>
    <property type="match status" value="1"/>
</dbReference>
<feature type="domain" description="Penicillin-binding protein dimerisation" evidence="19">
    <location>
        <begin position="89"/>
        <end position="237"/>
    </location>
</feature>
<dbReference type="InterPro" id="IPR005311">
    <property type="entry name" value="PBP_dimer"/>
</dbReference>
<evidence type="ECO:0000256" key="16">
    <source>
        <dbReference type="HAMAP-Rule" id="MF_02080"/>
    </source>
</evidence>
<reference evidence="20 21" key="1">
    <citation type="journal article" date="2014" name="Genome Announc.">
        <title>Draft Genome Sequence of Advenella kashmirensis Strain W13003, a Polycyclic Aromatic Hydrocarbon-Degrading Bacterium.</title>
        <authorList>
            <person name="Wang X."/>
            <person name="Jin D."/>
            <person name="Zhou L."/>
            <person name="Wu L."/>
            <person name="An W."/>
            <person name="Zhao L."/>
        </authorList>
    </citation>
    <scope>NUCLEOTIDE SEQUENCE [LARGE SCALE GENOMIC DNA]</scope>
    <source>
        <strain evidence="20 21">W13003</strain>
    </source>
</reference>
<sequence length="607" mass="66653">MKLNLGFLKSKKNSTRGGYQPGKRAPRHHYYSSSPVLHVQIPKWRARLLFVVISLGFTTVIAKSLYLQTMNNDFLQAEGGKRYERTLVLPANRGRVLDRNGEFLATSIPARAVWASPEETRSATPEQLARLAQLIDMPLKDLNTRLSSSDKTFVYLRRQLAMEAATEIQKMKIPGIGLLSETRRSYPQGSLMAHIVGFTNIEDRGIEGVEMEFNKQLSGQPGLRKVLRDRLGRIIGDTQEVEPARDGQNLELTIDSRVQFLVSKALQKAITDHEASSGAAVVVDAQNGEILSMVSLPTYDPNNPQERRGAALRNRAITDTFEPGSIIKPLVAALALDAGAVTTKTKFNTGHGTYRYQGATITDVSTRNGVLDVAGIIRRSSNIGMTMISERLRSEQMWTVFNALGFGQAPNMGFPGAASGRVRPWERWRPIERATMAYGYGLSVSLLQMAHAYTSLARNGDMISLSLVKNRANPTSIQIYKPETARAVREMLEDAAGSEGTKIQGKVMGYRIGGKSGTARKIINGHYSRKDYRGSFVAMAPISKPRIIVAVTLDQPRKGGYYGSVISGPVAASIIEDTLKYLAVPPDAPIEPAPLEARNTVPKRSQG</sequence>
<dbReference type="GO" id="GO:0005886">
    <property type="term" value="C:plasma membrane"/>
    <property type="evidence" value="ECO:0007669"/>
    <property type="project" value="UniProtKB-SubCell"/>
</dbReference>
<keyword evidence="2 16" id="KW-1003">Cell membrane</keyword>
<feature type="domain" description="Penicillin-binding protein transpeptidase" evidence="18">
    <location>
        <begin position="278"/>
        <end position="576"/>
    </location>
</feature>
<evidence type="ECO:0000256" key="8">
    <source>
        <dbReference type="ARBA" id="ARBA00022801"/>
    </source>
</evidence>
<dbReference type="Gene3D" id="3.30.450.330">
    <property type="match status" value="1"/>
</dbReference>
<dbReference type="Gene3D" id="3.40.710.10">
    <property type="entry name" value="DD-peptidase/beta-lactamase superfamily"/>
    <property type="match status" value="1"/>
</dbReference>
<evidence type="ECO:0000256" key="2">
    <source>
        <dbReference type="ARBA" id="ARBA00022475"/>
    </source>
</evidence>
<feature type="region of interest" description="Disordered" evidence="17">
    <location>
        <begin position="1"/>
        <end position="27"/>
    </location>
</feature>
<keyword evidence="6 16" id="KW-0645">Protease</keyword>
<evidence type="ECO:0000256" key="9">
    <source>
        <dbReference type="ARBA" id="ARBA00022960"/>
    </source>
</evidence>
<dbReference type="Proteomes" id="UP000018733">
    <property type="component" value="Unassembled WGS sequence"/>
</dbReference>
<protein>
    <recommendedName>
        <fullName evidence="16">Peptidoglycan D,D-transpeptidase FtsI</fullName>
        <ecNumber evidence="16">3.4.16.4</ecNumber>
    </recommendedName>
    <alternativeName>
        <fullName evidence="16">Penicillin-binding protein 3</fullName>
        <shortName evidence="16">PBP-3</shortName>
    </alternativeName>
</protein>
<proteinExistence type="inferred from homology"/>
<comment type="similarity">
    <text evidence="16">Belongs to the transpeptidase family. FtsI subfamily.</text>
</comment>
<keyword evidence="11 16" id="KW-1133">Transmembrane helix</keyword>
<evidence type="ECO:0000256" key="7">
    <source>
        <dbReference type="ARBA" id="ARBA00022692"/>
    </source>
</evidence>
<evidence type="ECO:0000256" key="3">
    <source>
        <dbReference type="ARBA" id="ARBA00022519"/>
    </source>
</evidence>
<dbReference type="EC" id="3.4.16.4" evidence="16"/>
<feature type="active site" description="Acyl-ester intermediate" evidence="16">
    <location>
        <position position="325"/>
    </location>
</feature>
<keyword evidence="3 16" id="KW-0997">Cell inner membrane</keyword>
<comment type="subcellular location">
    <subcellularLocation>
        <location evidence="16">Cell inner membrane</location>
        <topology evidence="16">Single-pass membrane protein</topology>
    </subcellularLocation>
    <subcellularLocation>
        <location evidence="1">Membrane</location>
    </subcellularLocation>
</comment>
<keyword evidence="12 16" id="KW-0472">Membrane</keyword>
<dbReference type="InterPro" id="IPR012338">
    <property type="entry name" value="Beta-lactam/transpept-like"/>
</dbReference>
<dbReference type="Pfam" id="PF03717">
    <property type="entry name" value="PBP_dimer"/>
    <property type="match status" value="1"/>
</dbReference>
<dbReference type="GO" id="GO:0043093">
    <property type="term" value="P:FtsZ-dependent cytokinesis"/>
    <property type="evidence" value="ECO:0007669"/>
    <property type="project" value="UniProtKB-UniRule"/>
</dbReference>
<evidence type="ECO:0000259" key="18">
    <source>
        <dbReference type="Pfam" id="PF00905"/>
    </source>
</evidence>
<dbReference type="GO" id="GO:0008360">
    <property type="term" value="P:regulation of cell shape"/>
    <property type="evidence" value="ECO:0007669"/>
    <property type="project" value="UniProtKB-KW"/>
</dbReference>
<dbReference type="InterPro" id="IPR050515">
    <property type="entry name" value="Beta-lactam/transpept"/>
</dbReference>
<keyword evidence="10 16" id="KW-0573">Peptidoglycan synthesis</keyword>
<keyword evidence="7 16" id="KW-0812">Transmembrane</keyword>
<dbReference type="RefSeq" id="WP_024007170.1">
    <property type="nucleotide sequence ID" value="NZ_KI650982.1"/>
</dbReference>
<organism evidence="20 21">
    <name type="scientific">Advenella kashmirensis W13003</name>
    <dbReference type="NCBI Taxonomy" id="1424334"/>
    <lineage>
        <taxon>Bacteria</taxon>
        <taxon>Pseudomonadati</taxon>
        <taxon>Pseudomonadota</taxon>
        <taxon>Betaproteobacteria</taxon>
        <taxon>Burkholderiales</taxon>
        <taxon>Alcaligenaceae</taxon>
    </lineage>
</organism>
<dbReference type="OrthoDB" id="9789078at2"/>
<evidence type="ECO:0000313" key="21">
    <source>
        <dbReference type="Proteomes" id="UP000018733"/>
    </source>
</evidence>
<dbReference type="GO" id="GO:0008658">
    <property type="term" value="F:penicillin binding"/>
    <property type="evidence" value="ECO:0007669"/>
    <property type="project" value="InterPro"/>
</dbReference>
<dbReference type="GO" id="GO:0009252">
    <property type="term" value="P:peptidoglycan biosynthetic process"/>
    <property type="evidence" value="ECO:0007669"/>
    <property type="project" value="UniProtKB-UniRule"/>
</dbReference>
<dbReference type="Gene3D" id="3.90.1310.10">
    <property type="entry name" value="Penicillin-binding protein 2a (Domain 2)"/>
    <property type="match status" value="1"/>
</dbReference>
<dbReference type="SUPFAM" id="SSF56519">
    <property type="entry name" value="Penicillin binding protein dimerisation domain"/>
    <property type="match status" value="1"/>
</dbReference>
<evidence type="ECO:0000256" key="6">
    <source>
        <dbReference type="ARBA" id="ARBA00022670"/>
    </source>
</evidence>
<dbReference type="AlphaFoldDB" id="V8QPG2"/>
<dbReference type="GO" id="GO:0006508">
    <property type="term" value="P:proteolysis"/>
    <property type="evidence" value="ECO:0007669"/>
    <property type="project" value="UniProtKB-KW"/>
</dbReference>
<accession>V8QPG2</accession>
<evidence type="ECO:0000313" key="20">
    <source>
        <dbReference type="EMBL" id="ETF00889.1"/>
    </source>
</evidence>
<comment type="catalytic activity">
    <reaction evidence="16">
        <text>Preferential cleavage: (Ac)2-L-Lys-D-Ala-|-D-Ala. Also transpeptidation of peptidyl-alanyl moieties that are N-acyl substituents of D-alanine.</text>
        <dbReference type="EC" id="3.4.16.4"/>
    </reaction>
</comment>
<gene>
    <name evidence="16" type="primary">ftsI</name>
    <name evidence="20" type="ORF">W822_21250</name>
</gene>
<comment type="pathway">
    <text evidence="16">Cell wall biogenesis; peptidoglycan biosynthesis.</text>
</comment>
<keyword evidence="14 16" id="KW-0131">Cell cycle</keyword>
<dbReference type="PANTHER" id="PTHR30627:SF1">
    <property type="entry name" value="PEPTIDOGLYCAN D,D-TRANSPEPTIDASE FTSI"/>
    <property type="match status" value="1"/>
</dbReference>
<evidence type="ECO:0000259" key="19">
    <source>
        <dbReference type="Pfam" id="PF03717"/>
    </source>
</evidence>